<dbReference type="GeneID" id="74943484"/>
<feature type="transmembrane region" description="Helical" evidence="1">
    <location>
        <begin position="82"/>
        <end position="103"/>
    </location>
</feature>
<evidence type="ECO:0000256" key="1">
    <source>
        <dbReference type="SAM" id="Phobius"/>
    </source>
</evidence>
<gene>
    <name evidence="3" type="ORF">N0B31_13640</name>
</gene>
<dbReference type="InterPro" id="IPR000620">
    <property type="entry name" value="EamA_dom"/>
</dbReference>
<feature type="transmembrane region" description="Helical" evidence="1">
    <location>
        <begin position="205"/>
        <end position="223"/>
    </location>
</feature>
<evidence type="ECO:0000313" key="3">
    <source>
        <dbReference type="EMBL" id="UWM53181.1"/>
    </source>
</evidence>
<feature type="domain" description="EamA" evidence="2">
    <location>
        <begin position="181"/>
        <end position="318"/>
    </location>
</feature>
<keyword evidence="4" id="KW-1185">Reference proteome</keyword>
<sequence length="320" mass="32370">MTPVDLAGFPLQTLPPLSAPPVVYALCLLTAVLWGFGPILDKRGMDDGGGTLQASLVVVLVDSALYWLALAGLALFTGSAPFAAITPLAAGIFLGAGFVGTALGRLAVFAGVRRVGASINSAAIASRPLFATLLAVSLLDEAVSLGTVAGIVVLVGGLAALSLSRGGDIGGWERRHLAYPVVAAVFFAAGNVARRYGLELTETTALEAVALNETAALVALLAYAATVSDADRRELLSAPRRTYAYFTASGVLTAVALLAMFAALAHPAGRVAIVDPLVATAPLFTALFAAVLLRDVERVTPGVVVGAALVVVGAALVTLG</sequence>
<name>A0A9E7R016_9EURY</name>
<feature type="transmembrane region" description="Helical" evidence="1">
    <location>
        <begin position="52"/>
        <end position="76"/>
    </location>
</feature>
<dbReference type="RefSeq" id="WP_260592176.1">
    <property type="nucleotide sequence ID" value="NZ_CP104003.1"/>
</dbReference>
<organism evidence="3 4">
    <name type="scientific">Salinirubellus salinus</name>
    <dbReference type="NCBI Taxonomy" id="1364945"/>
    <lineage>
        <taxon>Archaea</taxon>
        <taxon>Methanobacteriati</taxon>
        <taxon>Methanobacteriota</taxon>
        <taxon>Stenosarchaea group</taxon>
        <taxon>Halobacteria</taxon>
        <taxon>Halobacteriales</taxon>
        <taxon>Natronomonadaceae</taxon>
        <taxon>Salinirubellus</taxon>
    </lineage>
</organism>
<dbReference type="Proteomes" id="UP001057580">
    <property type="component" value="Chromosome"/>
</dbReference>
<keyword evidence="1" id="KW-1133">Transmembrane helix</keyword>
<dbReference type="AlphaFoldDB" id="A0A9E7R016"/>
<feature type="transmembrane region" description="Helical" evidence="1">
    <location>
        <begin position="176"/>
        <end position="193"/>
    </location>
</feature>
<feature type="domain" description="EamA" evidence="2">
    <location>
        <begin position="24"/>
        <end position="162"/>
    </location>
</feature>
<evidence type="ECO:0000259" key="2">
    <source>
        <dbReference type="Pfam" id="PF00892"/>
    </source>
</evidence>
<accession>A0A9E7R016</accession>
<feature type="transmembrane region" description="Helical" evidence="1">
    <location>
        <begin position="271"/>
        <end position="292"/>
    </location>
</feature>
<proteinExistence type="predicted"/>
<feature type="transmembrane region" description="Helical" evidence="1">
    <location>
        <begin position="22"/>
        <end position="40"/>
    </location>
</feature>
<protein>
    <submittedName>
        <fullName evidence="3">DMT family transporter</fullName>
    </submittedName>
</protein>
<keyword evidence="1" id="KW-0812">Transmembrane</keyword>
<feature type="transmembrane region" description="Helical" evidence="1">
    <location>
        <begin position="243"/>
        <end position="265"/>
    </location>
</feature>
<feature type="transmembrane region" description="Helical" evidence="1">
    <location>
        <begin position="115"/>
        <end position="136"/>
    </location>
</feature>
<dbReference type="EMBL" id="CP104003">
    <property type="protein sequence ID" value="UWM53181.1"/>
    <property type="molecule type" value="Genomic_DNA"/>
</dbReference>
<feature type="transmembrane region" description="Helical" evidence="1">
    <location>
        <begin position="142"/>
        <end position="164"/>
    </location>
</feature>
<dbReference type="InterPro" id="IPR037185">
    <property type="entry name" value="EmrE-like"/>
</dbReference>
<keyword evidence="1" id="KW-0472">Membrane</keyword>
<evidence type="ECO:0000313" key="4">
    <source>
        <dbReference type="Proteomes" id="UP001057580"/>
    </source>
</evidence>
<dbReference type="KEGG" id="ssai:N0B31_13640"/>
<dbReference type="SUPFAM" id="SSF103481">
    <property type="entry name" value="Multidrug resistance efflux transporter EmrE"/>
    <property type="match status" value="2"/>
</dbReference>
<dbReference type="GO" id="GO:0016020">
    <property type="term" value="C:membrane"/>
    <property type="evidence" value="ECO:0007669"/>
    <property type="project" value="InterPro"/>
</dbReference>
<dbReference type="Pfam" id="PF00892">
    <property type="entry name" value="EamA"/>
    <property type="match status" value="2"/>
</dbReference>
<feature type="transmembrane region" description="Helical" evidence="1">
    <location>
        <begin position="299"/>
        <end position="319"/>
    </location>
</feature>
<dbReference type="PANTHER" id="PTHR22911">
    <property type="entry name" value="ACYL-MALONYL CONDENSING ENZYME-RELATED"/>
    <property type="match status" value="1"/>
</dbReference>
<reference evidence="3" key="1">
    <citation type="submission" date="2022-09" db="EMBL/GenBank/DDBJ databases">
        <title>Diverse halophilic archaea isolated from saline environments.</title>
        <authorList>
            <person name="Cui H.-L."/>
        </authorList>
    </citation>
    <scope>NUCLEOTIDE SEQUENCE</scope>
    <source>
        <strain evidence="3">ZS-35-S2</strain>
    </source>
</reference>